<organism evidence="1">
    <name type="scientific">freshwater metagenome</name>
    <dbReference type="NCBI Taxonomy" id="449393"/>
    <lineage>
        <taxon>unclassified sequences</taxon>
        <taxon>metagenomes</taxon>
        <taxon>ecological metagenomes</taxon>
    </lineage>
</organism>
<proteinExistence type="predicted"/>
<reference evidence="1" key="1">
    <citation type="submission" date="2020-05" db="EMBL/GenBank/DDBJ databases">
        <authorList>
            <person name="Chiriac C."/>
            <person name="Salcher M."/>
            <person name="Ghai R."/>
            <person name="Kavagutti S V."/>
        </authorList>
    </citation>
    <scope>NUCLEOTIDE SEQUENCE</scope>
</reference>
<protein>
    <submittedName>
        <fullName evidence="1">Unannotated protein</fullName>
    </submittedName>
</protein>
<sequence length="69" mass="7127">MELVAFVAVVGNANPERKAVVARAAITAHLEGDLIAGDSGRMSGSCERAWPKLGNFQPCGSGRLTLSTA</sequence>
<gene>
    <name evidence="1" type="ORF">UFOPK1506_00070</name>
</gene>
<evidence type="ECO:0000313" key="1">
    <source>
        <dbReference type="EMBL" id="CAB4545279.1"/>
    </source>
</evidence>
<name>A0A6J6C3V2_9ZZZZ</name>
<accession>A0A6J6C3V2</accession>
<dbReference type="AlphaFoldDB" id="A0A6J6C3V2"/>
<dbReference type="EMBL" id="CAEZSV010000006">
    <property type="protein sequence ID" value="CAB4545279.1"/>
    <property type="molecule type" value="Genomic_DNA"/>
</dbReference>